<comment type="caution">
    <text evidence="2">The sequence shown here is derived from an EMBL/GenBank/DDBJ whole genome shotgun (WGS) entry which is preliminary data.</text>
</comment>
<feature type="compositionally biased region" description="Acidic residues" evidence="1">
    <location>
        <begin position="245"/>
        <end position="255"/>
    </location>
</feature>
<accession>A0A420I3N5</accession>
<organism evidence="2 3">
    <name type="scientific">Golovinomyces cichoracearum</name>
    <dbReference type="NCBI Taxonomy" id="62708"/>
    <lineage>
        <taxon>Eukaryota</taxon>
        <taxon>Fungi</taxon>
        <taxon>Dikarya</taxon>
        <taxon>Ascomycota</taxon>
        <taxon>Pezizomycotina</taxon>
        <taxon>Leotiomycetes</taxon>
        <taxon>Erysiphales</taxon>
        <taxon>Erysiphaceae</taxon>
        <taxon>Golovinomyces</taxon>
    </lineage>
</organism>
<dbReference type="AlphaFoldDB" id="A0A420I3N5"/>
<name>A0A420I3N5_9PEZI</name>
<feature type="compositionally biased region" description="Polar residues" evidence="1">
    <location>
        <begin position="107"/>
        <end position="132"/>
    </location>
</feature>
<dbReference type="Proteomes" id="UP000285405">
    <property type="component" value="Unassembled WGS sequence"/>
</dbReference>
<feature type="compositionally biased region" description="Basic and acidic residues" evidence="1">
    <location>
        <begin position="216"/>
        <end position="229"/>
    </location>
</feature>
<dbReference type="OrthoDB" id="10070927at2759"/>
<evidence type="ECO:0000313" key="3">
    <source>
        <dbReference type="Proteomes" id="UP000285405"/>
    </source>
</evidence>
<proteinExistence type="predicted"/>
<feature type="compositionally biased region" description="Low complexity" evidence="1">
    <location>
        <begin position="139"/>
        <end position="150"/>
    </location>
</feature>
<gene>
    <name evidence="2" type="ORF">GcC1_133009</name>
</gene>
<evidence type="ECO:0000256" key="1">
    <source>
        <dbReference type="SAM" id="MobiDB-lite"/>
    </source>
</evidence>
<protein>
    <submittedName>
        <fullName evidence="2">Putative hmg box protein</fullName>
    </submittedName>
</protein>
<reference evidence="2 3" key="1">
    <citation type="journal article" date="2018" name="BMC Genomics">
        <title>Comparative genome analyses reveal sequence features reflecting distinct modes of host-adaptation between dicot and monocot powdery mildew.</title>
        <authorList>
            <person name="Wu Y."/>
            <person name="Ma X."/>
            <person name="Pan Z."/>
            <person name="Kale S.D."/>
            <person name="Song Y."/>
            <person name="King H."/>
            <person name="Zhang Q."/>
            <person name="Presley C."/>
            <person name="Deng X."/>
            <person name="Wei C.I."/>
            <person name="Xiao S."/>
        </authorList>
    </citation>
    <scope>NUCLEOTIDE SEQUENCE [LARGE SCALE GENOMIC DNA]</scope>
    <source>
        <strain evidence="2">UCSC1</strain>
    </source>
</reference>
<feature type="compositionally biased region" description="Polar residues" evidence="1">
    <location>
        <begin position="151"/>
        <end position="167"/>
    </location>
</feature>
<sequence>MAPPTDLSAYVCFYSNMTASCSPNYDNFYLNGSLLTTILGFVPPELPPSVEEAYRAKCIQLKQRLNEPKEKPLRTKRGHRKPDFMSTDLGEGRSGNIFIRQGPATMSPCSENYSHTQHETQQASTTQVQPQVSKLLPRNNEAQSASNQNSIESAQTQNDQLKSTVDMHSSEVRPRLPNENGKETSNASCDSEANLARDWGTKESSRKKDHRKHDRVKNSADVSERDINDSKATANFYGESRTIDETGEEDVETQDNFDSPVTATPEISGFTPVNRG</sequence>
<evidence type="ECO:0000313" key="2">
    <source>
        <dbReference type="EMBL" id="RKF64251.1"/>
    </source>
</evidence>
<feature type="region of interest" description="Disordered" evidence="1">
    <location>
        <begin position="67"/>
        <end position="276"/>
    </location>
</feature>
<dbReference type="EMBL" id="MCBR01013339">
    <property type="protein sequence ID" value="RKF64251.1"/>
    <property type="molecule type" value="Genomic_DNA"/>
</dbReference>
<feature type="compositionally biased region" description="Basic and acidic residues" evidence="1">
    <location>
        <begin position="168"/>
        <end position="182"/>
    </location>
</feature>